<evidence type="ECO:0000313" key="1">
    <source>
        <dbReference type="EMBL" id="MFC4221686.1"/>
    </source>
</evidence>
<protein>
    <submittedName>
        <fullName evidence="1">Uncharacterized protein</fullName>
    </submittedName>
</protein>
<keyword evidence="2" id="KW-1185">Reference proteome</keyword>
<organism evidence="1 2">
    <name type="scientific">Flagellimonas marina</name>
    <dbReference type="NCBI Taxonomy" id="1775168"/>
    <lineage>
        <taxon>Bacteria</taxon>
        <taxon>Pseudomonadati</taxon>
        <taxon>Bacteroidota</taxon>
        <taxon>Flavobacteriia</taxon>
        <taxon>Flavobacteriales</taxon>
        <taxon>Flavobacteriaceae</taxon>
        <taxon>Flagellimonas</taxon>
    </lineage>
</organism>
<dbReference type="Proteomes" id="UP001595841">
    <property type="component" value="Unassembled WGS sequence"/>
</dbReference>
<gene>
    <name evidence="1" type="ORF">ACFOWS_16150</name>
</gene>
<accession>A0ABV8PSN3</accession>
<reference evidence="2" key="1">
    <citation type="journal article" date="2019" name="Int. J. Syst. Evol. Microbiol.">
        <title>The Global Catalogue of Microorganisms (GCM) 10K type strain sequencing project: providing services to taxonomists for standard genome sequencing and annotation.</title>
        <authorList>
            <consortium name="The Broad Institute Genomics Platform"/>
            <consortium name="The Broad Institute Genome Sequencing Center for Infectious Disease"/>
            <person name="Wu L."/>
            <person name="Ma J."/>
        </authorList>
    </citation>
    <scope>NUCLEOTIDE SEQUENCE [LARGE SCALE GENOMIC DNA]</scope>
    <source>
        <strain evidence="2">CGMCC 1.15774</strain>
    </source>
</reference>
<dbReference type="RefSeq" id="WP_366585991.1">
    <property type="nucleotide sequence ID" value="NZ_JBHSCL010000009.1"/>
</dbReference>
<dbReference type="EMBL" id="JBHSCL010000009">
    <property type="protein sequence ID" value="MFC4221686.1"/>
    <property type="molecule type" value="Genomic_DNA"/>
</dbReference>
<comment type="caution">
    <text evidence="1">The sequence shown here is derived from an EMBL/GenBank/DDBJ whole genome shotgun (WGS) entry which is preliminary data.</text>
</comment>
<evidence type="ECO:0000313" key="2">
    <source>
        <dbReference type="Proteomes" id="UP001595841"/>
    </source>
</evidence>
<name>A0ABV8PSN3_9FLAO</name>
<proteinExistence type="predicted"/>
<sequence length="228" mass="27183">MSQEKDVNIRLHYNTTWKSSDFERINEQLPKNYNFEFEERQYVHTGIHGFEVWIEIVVTSPIFQFIAGAISSGLFWDFFKKFSKNTFLKPFFSSLQKLNKTPLGYKKMEIVAIKIKFDDVTIKIYGLRKNFTSILSSIFQQLQAHILKIKSLGLNSISEIRIPLLWTGKRNENGKFYEITYHYNRNKKNSFKDYFQEWEVVCADTNKSYIYNLKKKNIRFINTFTNNV</sequence>